<evidence type="ECO:0000313" key="2">
    <source>
        <dbReference type="EMBL" id="KAJ5067693.1"/>
    </source>
</evidence>
<evidence type="ECO:0000313" key="3">
    <source>
        <dbReference type="Proteomes" id="UP001149090"/>
    </source>
</evidence>
<dbReference type="SUPFAM" id="SSF54277">
    <property type="entry name" value="CAD &amp; PB1 domains"/>
    <property type="match status" value="1"/>
</dbReference>
<keyword evidence="3" id="KW-1185">Reference proteome</keyword>
<dbReference type="EMBL" id="JAPDFW010000125">
    <property type="protein sequence ID" value="KAJ5067693.1"/>
    <property type="molecule type" value="Genomic_DNA"/>
</dbReference>
<organism evidence="2 3">
    <name type="scientific">Anaeramoeba ignava</name>
    <name type="common">Anaerobic marine amoeba</name>
    <dbReference type="NCBI Taxonomy" id="1746090"/>
    <lineage>
        <taxon>Eukaryota</taxon>
        <taxon>Metamonada</taxon>
        <taxon>Anaeramoebidae</taxon>
        <taxon>Anaeramoeba</taxon>
    </lineage>
</organism>
<gene>
    <name evidence="2" type="ORF">M0811_02883</name>
</gene>
<protein>
    <recommendedName>
        <fullName evidence="1">PB1 domain-containing protein</fullName>
    </recommendedName>
</protein>
<feature type="domain" description="PB1" evidence="1">
    <location>
        <begin position="10"/>
        <end position="71"/>
    </location>
</feature>
<name>A0A9Q0R5X3_ANAIG</name>
<sequence length="184" mass="21766">MEIQIAFQFKNCVYSTQIKKTISYEEFEENLKQFCQISKIKGIYYLDQEGDWIRITSSKELTEITTKTNDILFIKIKQPKEIKIPEKIREIPKPKKTLVVKDPKKNPLVILDPFDRKVHNINAMLLTLNIKKEKSVIESLLRQHKSPDIVLEILTDQNSNERIQPRPINWPSYMNFIQSLNHKN</sequence>
<dbReference type="Proteomes" id="UP001149090">
    <property type="component" value="Unassembled WGS sequence"/>
</dbReference>
<comment type="caution">
    <text evidence="2">The sequence shown here is derived from an EMBL/GenBank/DDBJ whole genome shotgun (WGS) entry which is preliminary data.</text>
</comment>
<dbReference type="InterPro" id="IPR000270">
    <property type="entry name" value="PB1_dom"/>
</dbReference>
<dbReference type="Pfam" id="PF00564">
    <property type="entry name" value="PB1"/>
    <property type="match status" value="1"/>
</dbReference>
<dbReference type="Gene3D" id="3.10.20.90">
    <property type="entry name" value="Phosphatidylinositol 3-kinase Catalytic Subunit, Chain A, domain 1"/>
    <property type="match status" value="1"/>
</dbReference>
<accession>A0A9Q0R5X3</accession>
<proteinExistence type="predicted"/>
<dbReference type="AlphaFoldDB" id="A0A9Q0R5X3"/>
<reference evidence="2" key="1">
    <citation type="submission" date="2022-10" db="EMBL/GenBank/DDBJ databases">
        <title>Novel sulphate-reducing endosymbionts in the free-living metamonad Anaeramoeba.</title>
        <authorList>
            <person name="Jerlstrom-Hultqvist J."/>
            <person name="Cepicka I."/>
            <person name="Gallot-Lavallee L."/>
            <person name="Salas-Leiva D."/>
            <person name="Curtis B.A."/>
            <person name="Zahonova K."/>
            <person name="Pipaliya S."/>
            <person name="Dacks J."/>
            <person name="Roger A.J."/>
        </authorList>
    </citation>
    <scope>NUCLEOTIDE SEQUENCE</scope>
    <source>
        <strain evidence="2">BMAN</strain>
    </source>
</reference>
<evidence type="ECO:0000259" key="1">
    <source>
        <dbReference type="Pfam" id="PF00564"/>
    </source>
</evidence>